<protein>
    <submittedName>
        <fullName evidence="1">Uncharacterized protein</fullName>
    </submittedName>
</protein>
<name>A0ABP0JMD9_9DINO</name>
<sequence>MPGSRLFHALSLELPREELLERFGHLLVGLHVLPQAPQPAALHPAVQPTAQPMAVQPMAAQPTAQPTAVQPTASTAGRQGGRAADADSMTSDETRSEKFDS</sequence>
<evidence type="ECO:0000313" key="1">
    <source>
        <dbReference type="EMBL" id="CAK9015614.1"/>
    </source>
</evidence>
<gene>
    <name evidence="1" type="ORF">SCF082_LOCUS12835</name>
</gene>
<reference evidence="1 2" key="1">
    <citation type="submission" date="2024-02" db="EMBL/GenBank/DDBJ databases">
        <authorList>
            <person name="Chen Y."/>
            <person name="Shah S."/>
            <person name="Dougan E. K."/>
            <person name="Thang M."/>
            <person name="Chan C."/>
        </authorList>
    </citation>
    <scope>NUCLEOTIDE SEQUENCE [LARGE SCALE GENOMIC DNA]</scope>
</reference>
<proteinExistence type="predicted"/>
<organism evidence="1 2">
    <name type="scientific">Durusdinium trenchii</name>
    <dbReference type="NCBI Taxonomy" id="1381693"/>
    <lineage>
        <taxon>Eukaryota</taxon>
        <taxon>Sar</taxon>
        <taxon>Alveolata</taxon>
        <taxon>Dinophyceae</taxon>
        <taxon>Suessiales</taxon>
        <taxon>Symbiodiniaceae</taxon>
        <taxon>Durusdinium</taxon>
    </lineage>
</organism>
<comment type="caution">
    <text evidence="1">The sequence shown here is derived from an EMBL/GenBank/DDBJ whole genome shotgun (WGS) entry which is preliminary data.</text>
</comment>
<dbReference type="EMBL" id="CAXAMM010007869">
    <property type="protein sequence ID" value="CAK9015614.1"/>
    <property type="molecule type" value="Genomic_DNA"/>
</dbReference>
<evidence type="ECO:0000313" key="2">
    <source>
        <dbReference type="Proteomes" id="UP001642464"/>
    </source>
</evidence>
<accession>A0ABP0JMD9</accession>
<keyword evidence="2" id="KW-1185">Reference proteome</keyword>
<dbReference type="Proteomes" id="UP001642464">
    <property type="component" value="Unassembled WGS sequence"/>
</dbReference>